<reference evidence="2" key="1">
    <citation type="submission" date="2013-03" db="EMBL/GenBank/DDBJ databases">
        <title>The Genome Sequence of Anopheles minimus MINIMUS1.</title>
        <authorList>
            <consortium name="The Broad Institute Genomics Platform"/>
            <person name="Neafsey D.E."/>
            <person name="Walton C."/>
            <person name="Walker B."/>
            <person name="Young S.K."/>
            <person name="Zeng Q."/>
            <person name="Gargeya S."/>
            <person name="Fitzgerald M."/>
            <person name="Haas B."/>
            <person name="Abouelleil A."/>
            <person name="Allen A.W."/>
            <person name="Alvarado L."/>
            <person name="Arachchi H.M."/>
            <person name="Berlin A.M."/>
            <person name="Chapman S.B."/>
            <person name="Gainer-Dewar J."/>
            <person name="Goldberg J."/>
            <person name="Griggs A."/>
            <person name="Gujja S."/>
            <person name="Hansen M."/>
            <person name="Howarth C."/>
            <person name="Imamovic A."/>
            <person name="Ireland A."/>
            <person name="Larimer J."/>
            <person name="McCowan C."/>
            <person name="Murphy C."/>
            <person name="Pearson M."/>
            <person name="Poon T.W."/>
            <person name="Priest M."/>
            <person name="Roberts A."/>
            <person name="Saif S."/>
            <person name="Shea T."/>
            <person name="Sisk P."/>
            <person name="Sykes S."/>
            <person name="Wortman J."/>
            <person name="Nusbaum C."/>
            <person name="Birren B."/>
        </authorList>
    </citation>
    <scope>NUCLEOTIDE SEQUENCE [LARGE SCALE GENOMIC DNA]</scope>
    <source>
        <strain evidence="2">MINIMUS1</strain>
    </source>
</reference>
<protein>
    <submittedName>
        <fullName evidence="1">Uncharacterized protein</fullName>
    </submittedName>
</protein>
<sequence length="16" mass="1967">MIFALETDRKRTSRRS</sequence>
<evidence type="ECO:0000313" key="1">
    <source>
        <dbReference type="EnsemblMetazoa" id="AMIN014190-PA"/>
    </source>
</evidence>
<dbReference type="Proteomes" id="UP000075920">
    <property type="component" value="Unassembled WGS sequence"/>
</dbReference>
<reference evidence="1" key="2">
    <citation type="submission" date="2020-05" db="UniProtKB">
        <authorList>
            <consortium name="EnsemblMetazoa"/>
        </authorList>
    </citation>
    <scope>IDENTIFICATION</scope>
    <source>
        <strain evidence="1">MINIMUS1</strain>
    </source>
</reference>
<dbReference type="VEuPathDB" id="VectorBase:AMIN014190"/>
<organism evidence="1 2">
    <name type="scientific">Anopheles minimus</name>
    <dbReference type="NCBI Taxonomy" id="112268"/>
    <lineage>
        <taxon>Eukaryota</taxon>
        <taxon>Metazoa</taxon>
        <taxon>Ecdysozoa</taxon>
        <taxon>Arthropoda</taxon>
        <taxon>Hexapoda</taxon>
        <taxon>Insecta</taxon>
        <taxon>Pterygota</taxon>
        <taxon>Neoptera</taxon>
        <taxon>Endopterygota</taxon>
        <taxon>Diptera</taxon>
        <taxon>Nematocera</taxon>
        <taxon>Culicoidea</taxon>
        <taxon>Culicidae</taxon>
        <taxon>Anophelinae</taxon>
        <taxon>Anopheles</taxon>
    </lineage>
</organism>
<name>A0A182WN92_9DIPT</name>
<evidence type="ECO:0000313" key="2">
    <source>
        <dbReference type="Proteomes" id="UP000075920"/>
    </source>
</evidence>
<accession>A0A182WN92</accession>
<proteinExistence type="predicted"/>
<dbReference type="EnsemblMetazoa" id="AMIN014190-RA">
    <property type="protein sequence ID" value="AMIN014190-PA"/>
    <property type="gene ID" value="AMIN014190"/>
</dbReference>
<dbReference type="AlphaFoldDB" id="A0A182WN92"/>
<keyword evidence="2" id="KW-1185">Reference proteome</keyword>